<protein>
    <submittedName>
        <fullName evidence="2">Uncharacterized protein</fullName>
    </submittedName>
</protein>
<dbReference type="EMBL" id="KB200129">
    <property type="protein sequence ID" value="ESP02748.1"/>
    <property type="molecule type" value="Genomic_DNA"/>
</dbReference>
<proteinExistence type="predicted"/>
<evidence type="ECO:0000313" key="2">
    <source>
        <dbReference type="EMBL" id="ESP02748.1"/>
    </source>
</evidence>
<dbReference type="GeneID" id="20237069"/>
<dbReference type="Proteomes" id="UP000030746">
    <property type="component" value="Unassembled WGS sequence"/>
</dbReference>
<dbReference type="HOGENOM" id="CLU_802362_0_0_1"/>
<reference evidence="2 3" key="1">
    <citation type="journal article" date="2013" name="Nature">
        <title>Insights into bilaterian evolution from three spiralian genomes.</title>
        <authorList>
            <person name="Simakov O."/>
            <person name="Marletaz F."/>
            <person name="Cho S.J."/>
            <person name="Edsinger-Gonzales E."/>
            <person name="Havlak P."/>
            <person name="Hellsten U."/>
            <person name="Kuo D.H."/>
            <person name="Larsson T."/>
            <person name="Lv J."/>
            <person name="Arendt D."/>
            <person name="Savage R."/>
            <person name="Osoegawa K."/>
            <person name="de Jong P."/>
            <person name="Grimwood J."/>
            <person name="Chapman J.A."/>
            <person name="Shapiro H."/>
            <person name="Aerts A."/>
            <person name="Otillar R.P."/>
            <person name="Terry A.Y."/>
            <person name="Boore J.L."/>
            <person name="Grigoriev I.V."/>
            <person name="Lindberg D.R."/>
            <person name="Seaver E.C."/>
            <person name="Weisblat D.A."/>
            <person name="Putnam N.H."/>
            <person name="Rokhsar D.S."/>
        </authorList>
    </citation>
    <scope>NUCLEOTIDE SEQUENCE [LARGE SCALE GENOMIC DNA]</scope>
</reference>
<feature type="compositionally biased region" description="Polar residues" evidence="1">
    <location>
        <begin position="12"/>
        <end position="47"/>
    </location>
</feature>
<dbReference type="CTD" id="20237069"/>
<feature type="region of interest" description="Disordered" evidence="1">
    <location>
        <begin position="1"/>
        <end position="52"/>
    </location>
</feature>
<accession>V4AYP4</accession>
<dbReference type="KEGG" id="lgi:LOTGIDRAFT_156696"/>
<evidence type="ECO:0000256" key="1">
    <source>
        <dbReference type="SAM" id="MobiDB-lite"/>
    </source>
</evidence>
<evidence type="ECO:0000313" key="3">
    <source>
        <dbReference type="Proteomes" id="UP000030746"/>
    </source>
</evidence>
<organism evidence="2 3">
    <name type="scientific">Lottia gigantea</name>
    <name type="common">Giant owl limpet</name>
    <dbReference type="NCBI Taxonomy" id="225164"/>
    <lineage>
        <taxon>Eukaryota</taxon>
        <taxon>Metazoa</taxon>
        <taxon>Spiralia</taxon>
        <taxon>Lophotrochozoa</taxon>
        <taxon>Mollusca</taxon>
        <taxon>Gastropoda</taxon>
        <taxon>Patellogastropoda</taxon>
        <taxon>Lottioidea</taxon>
        <taxon>Lottiidae</taxon>
        <taxon>Lottia</taxon>
    </lineage>
</organism>
<dbReference type="RefSeq" id="XP_009046218.1">
    <property type="nucleotide sequence ID" value="XM_009047970.1"/>
</dbReference>
<gene>
    <name evidence="2" type="ORF">LOTGIDRAFT_156696</name>
</gene>
<name>V4AYP4_LOTGI</name>
<keyword evidence="3" id="KW-1185">Reference proteome</keyword>
<sequence>MESSKSDESEHSLTVLNKEATPSSGENISGDNKNTQINSSMLENSTGNDDRVEDRQLYLERPTTQAEWHMMYQLAYVKARLHTIVLKRTVRENRQSTDHKNSIDIRHIYQQFGQVIYNGQLTDQIYLQRTLPGNGPPELLEQETQNRHITDHLSRTVARIGPPQRQTLCNRQFTGPQYLERIPYYQSSYGPLQTYCGQRPPGQTSHNHPDLQGTLPPFYGPQQPGLASHYTQFIDPQYRQRTFPENEPTQLLNIREKSFENMAKKEPKQSASAEDVLVQQRIEKTTPSHMRLTRLSVPYEHSLLQLRKEQIMAYSPMKKHYVKFTCLNSSICLDSRTHIKRETFVC</sequence>
<dbReference type="AlphaFoldDB" id="V4AYP4"/>
<feature type="compositionally biased region" description="Basic and acidic residues" evidence="1">
    <location>
        <begin position="1"/>
        <end position="11"/>
    </location>
</feature>